<protein>
    <submittedName>
        <fullName evidence="3">Transcriptional regulator in cluster with unspecified monosaccharide ABC transport system</fullName>
    </submittedName>
</protein>
<dbReference type="Proteomes" id="UP000070096">
    <property type="component" value="Unassembled WGS sequence"/>
</dbReference>
<keyword evidence="2" id="KW-1133">Transmembrane helix</keyword>
<comment type="caution">
    <text evidence="3">The sequence shown here is derived from an EMBL/GenBank/DDBJ whole genome shotgun (WGS) entry which is preliminary data.</text>
</comment>
<dbReference type="PANTHER" id="PTHR34475:SF1">
    <property type="entry name" value="CYTOSKELETON PROTEIN RODZ"/>
    <property type="match status" value="1"/>
</dbReference>
<feature type="transmembrane region" description="Helical" evidence="2">
    <location>
        <begin position="104"/>
        <end position="126"/>
    </location>
</feature>
<organism evidence="3 4">
    <name type="scientific">Streptococcus gordonii</name>
    <dbReference type="NCBI Taxonomy" id="1302"/>
    <lineage>
        <taxon>Bacteria</taxon>
        <taxon>Bacillati</taxon>
        <taxon>Bacillota</taxon>
        <taxon>Bacilli</taxon>
        <taxon>Lactobacillales</taxon>
        <taxon>Streptococcaceae</taxon>
        <taxon>Streptococcus</taxon>
    </lineage>
</organism>
<evidence type="ECO:0000313" key="4">
    <source>
        <dbReference type="Proteomes" id="UP000070096"/>
    </source>
</evidence>
<proteinExistence type="predicted"/>
<dbReference type="AlphaFoldDB" id="A0A139N2A2"/>
<dbReference type="InterPro" id="IPR048211">
    <property type="entry name" value="RodZ-like"/>
</dbReference>
<keyword evidence="2" id="KW-0812">Transmembrane</keyword>
<gene>
    <name evidence="3" type="ORF">SGODD07_01639</name>
</gene>
<evidence type="ECO:0000256" key="1">
    <source>
        <dbReference type="SAM" id="MobiDB-lite"/>
    </source>
</evidence>
<dbReference type="GO" id="GO:0003677">
    <property type="term" value="F:DNA binding"/>
    <property type="evidence" value="ECO:0007669"/>
    <property type="project" value="InterPro"/>
</dbReference>
<feature type="region of interest" description="Disordered" evidence="1">
    <location>
        <begin position="151"/>
        <end position="177"/>
    </location>
</feature>
<dbReference type="InterPro" id="IPR050400">
    <property type="entry name" value="Bact_Cytoskel_RodZ"/>
</dbReference>
<dbReference type="EMBL" id="LQRC01000219">
    <property type="protein sequence ID" value="KXT70169.1"/>
    <property type="molecule type" value="Genomic_DNA"/>
</dbReference>
<dbReference type="SUPFAM" id="SSF47413">
    <property type="entry name" value="lambda repressor-like DNA-binding domains"/>
    <property type="match status" value="1"/>
</dbReference>
<accession>A0A139N2A2</accession>
<dbReference type="Pfam" id="PF13413">
    <property type="entry name" value="HTH_25"/>
    <property type="match status" value="1"/>
</dbReference>
<keyword evidence="2" id="KW-0472">Membrane</keyword>
<dbReference type="PANTHER" id="PTHR34475">
    <property type="match status" value="1"/>
</dbReference>
<sequence length="276" mass="29773">MRKKTIGEVLRLARINQGLSLEDLQQKTDIQLDLLEALEADDFDKLPSSFYAKSFLRKYAWAVDLDEKIILDAYESGSMVTYDEVDVDEENMGRRRSNRQKTSYLPLFYFSVISLAIIAFVTYYVWQYVNQMETETENSASSSYSVVKSEGSSESASSSSNQTSSSSTTSSSSNALTVSGSGQNLTATYSGAKDPVTIKLSVTSATSWVSVSGTDLDNGVVLSPENPSVTTTVSPGSSTVITLGVVEGVTVSVNDQVLNTSAINTQSGTITLTINN</sequence>
<evidence type="ECO:0000256" key="2">
    <source>
        <dbReference type="SAM" id="Phobius"/>
    </source>
</evidence>
<name>A0A139N2A2_STRGN</name>
<evidence type="ECO:0000313" key="3">
    <source>
        <dbReference type="EMBL" id="KXT70169.1"/>
    </source>
</evidence>
<dbReference type="InterPro" id="IPR010982">
    <property type="entry name" value="Lambda_DNA-bd_dom_sf"/>
</dbReference>
<reference evidence="3 4" key="1">
    <citation type="submission" date="2016-01" db="EMBL/GenBank/DDBJ databases">
        <title>Highly variable Streptococcus oralis are common among viridans streptococci isolated from primates.</title>
        <authorList>
            <person name="Denapaite D."/>
            <person name="Rieger M."/>
            <person name="Koendgen S."/>
            <person name="Brueckner R."/>
            <person name="Ochigava I."/>
            <person name="Kappeler P."/>
            <person name="Maetz-Rensing K."/>
            <person name="Leendertz F."/>
            <person name="Hakenbeck R."/>
        </authorList>
    </citation>
    <scope>NUCLEOTIDE SEQUENCE [LARGE SCALE GENOMIC DNA]</scope>
    <source>
        <strain evidence="3 4">DD07</strain>
    </source>
</reference>
<dbReference type="PATRIC" id="fig|1302.21.peg.1817"/>
<dbReference type="NCBIfam" id="NF041534">
    <property type="entry name" value="rodZ_Strepcoccus"/>
    <property type="match status" value="1"/>
</dbReference>
<dbReference type="Gene3D" id="1.10.260.40">
    <property type="entry name" value="lambda repressor-like DNA-binding domains"/>
    <property type="match status" value="1"/>
</dbReference>